<dbReference type="EMBL" id="QFPP01000158">
    <property type="protein sequence ID" value="PZQ73926.1"/>
    <property type="molecule type" value="Genomic_DNA"/>
</dbReference>
<accession>A0A2W5Q940</accession>
<evidence type="ECO:0000313" key="2">
    <source>
        <dbReference type="Proteomes" id="UP000249135"/>
    </source>
</evidence>
<dbReference type="Proteomes" id="UP000249135">
    <property type="component" value="Unassembled WGS sequence"/>
</dbReference>
<evidence type="ECO:0000313" key="1">
    <source>
        <dbReference type="EMBL" id="PZQ73926.1"/>
    </source>
</evidence>
<sequence>MKVAPAPGADADTLRMQDPKKSWMWGRAFRTYPLSMFPPALRLTVSAELTGDGPATEDAQCALRLADGTQVGRVNRDTGEVLVGRRLREGDLPGKPRA</sequence>
<name>A0A2W5Q940_VARPD</name>
<reference evidence="1 2" key="1">
    <citation type="submission" date="2017-08" db="EMBL/GenBank/DDBJ databases">
        <title>Infants hospitalized years apart are colonized by the same room-sourced microbial strains.</title>
        <authorList>
            <person name="Brooks B."/>
            <person name="Olm M.R."/>
            <person name="Firek B.A."/>
            <person name="Baker R."/>
            <person name="Thomas B.C."/>
            <person name="Morowitz M.J."/>
            <person name="Banfield J.F."/>
        </authorList>
    </citation>
    <scope>NUCLEOTIDE SEQUENCE [LARGE SCALE GENOMIC DNA]</scope>
    <source>
        <strain evidence="1">S2_005_003_R2_41</strain>
    </source>
</reference>
<comment type="caution">
    <text evidence="1">The sequence shown here is derived from an EMBL/GenBank/DDBJ whole genome shotgun (WGS) entry which is preliminary data.</text>
</comment>
<dbReference type="AlphaFoldDB" id="A0A2W5Q940"/>
<protein>
    <submittedName>
        <fullName evidence="1">Uncharacterized protein</fullName>
    </submittedName>
</protein>
<proteinExistence type="predicted"/>
<gene>
    <name evidence="1" type="ORF">DI563_13590</name>
</gene>
<organism evidence="1 2">
    <name type="scientific">Variovorax paradoxus</name>
    <dbReference type="NCBI Taxonomy" id="34073"/>
    <lineage>
        <taxon>Bacteria</taxon>
        <taxon>Pseudomonadati</taxon>
        <taxon>Pseudomonadota</taxon>
        <taxon>Betaproteobacteria</taxon>
        <taxon>Burkholderiales</taxon>
        <taxon>Comamonadaceae</taxon>
        <taxon>Variovorax</taxon>
    </lineage>
</organism>